<organism evidence="2 3">
    <name type="scientific">Rufibacter sediminis</name>
    <dbReference type="NCBI Taxonomy" id="2762756"/>
    <lineage>
        <taxon>Bacteria</taxon>
        <taxon>Pseudomonadati</taxon>
        <taxon>Bacteroidota</taxon>
        <taxon>Cytophagia</taxon>
        <taxon>Cytophagales</taxon>
        <taxon>Hymenobacteraceae</taxon>
        <taxon>Rufibacter</taxon>
    </lineage>
</organism>
<keyword evidence="3" id="KW-1185">Reference proteome</keyword>
<gene>
    <name evidence="2" type="ORF">H7U12_06895</name>
</gene>
<reference evidence="2 3" key="1">
    <citation type="journal article" date="2019" name="Int. J. Syst. Evol. Microbiol.">
        <title>Rufibacter sediminis sp. nov., isolated from freshwater lake sediment.</title>
        <authorList>
            <person name="Qu J.H."/>
            <person name="Zhang L.J."/>
            <person name="Fu Y.H."/>
            <person name="Li H.F."/>
        </authorList>
    </citation>
    <scope>NUCLEOTIDE SEQUENCE [LARGE SCALE GENOMIC DNA]</scope>
    <source>
        <strain evidence="2 3">H-1</strain>
    </source>
</reference>
<dbReference type="PROSITE" id="PS51257">
    <property type="entry name" value="PROKAR_LIPOPROTEIN"/>
    <property type="match status" value="1"/>
</dbReference>
<feature type="signal peptide" evidence="1">
    <location>
        <begin position="1"/>
        <end position="26"/>
    </location>
</feature>
<proteinExistence type="predicted"/>
<keyword evidence="1" id="KW-0732">Signal</keyword>
<dbReference type="RefSeq" id="WP_186635020.1">
    <property type="nucleotide sequence ID" value="NZ_JACOAF010000020.1"/>
</dbReference>
<evidence type="ECO:0008006" key="4">
    <source>
        <dbReference type="Google" id="ProtNLM"/>
    </source>
</evidence>
<name>A0ABR6VQC7_9BACT</name>
<dbReference type="Proteomes" id="UP000659698">
    <property type="component" value="Unassembled WGS sequence"/>
</dbReference>
<evidence type="ECO:0000313" key="3">
    <source>
        <dbReference type="Proteomes" id="UP000659698"/>
    </source>
</evidence>
<sequence length="202" mass="22487">MPFRFWVKKSTFVLVSALLLGTGACQDDGKAAPEVPRTQQAYDVVSFLDQEANALTAKKAAVRKTVSKEGKVNEEKIFTSLNWTEELAPFADADINKPALKGLFDEQTFTNAQGQQVRTYKAKEDASTNVQEVTYVLDAQGQLMQLDAVIVQENMMFNTKKLLHLEAQAGPSPRLLRYRLDETQKLLLVGAERYTVTGEVTP</sequence>
<accession>A0ABR6VQC7</accession>
<comment type="caution">
    <text evidence="2">The sequence shown here is derived from an EMBL/GenBank/DDBJ whole genome shotgun (WGS) entry which is preliminary data.</text>
</comment>
<evidence type="ECO:0000256" key="1">
    <source>
        <dbReference type="SAM" id="SignalP"/>
    </source>
</evidence>
<evidence type="ECO:0000313" key="2">
    <source>
        <dbReference type="EMBL" id="MBC3539403.1"/>
    </source>
</evidence>
<protein>
    <recommendedName>
        <fullName evidence="4">Lipoprotein</fullName>
    </recommendedName>
</protein>
<dbReference type="EMBL" id="JACOAF010000020">
    <property type="protein sequence ID" value="MBC3539403.1"/>
    <property type="molecule type" value="Genomic_DNA"/>
</dbReference>
<feature type="chain" id="PRO_5045674955" description="Lipoprotein" evidence="1">
    <location>
        <begin position="27"/>
        <end position="202"/>
    </location>
</feature>